<dbReference type="Proteomes" id="UP001285354">
    <property type="component" value="Unassembled WGS sequence"/>
</dbReference>
<evidence type="ECO:0000313" key="3">
    <source>
        <dbReference type="Proteomes" id="UP001285354"/>
    </source>
</evidence>
<name>A0AAD9WG18_9HELO</name>
<dbReference type="AlphaFoldDB" id="A0AAD9WG18"/>
<evidence type="ECO:0000313" key="2">
    <source>
        <dbReference type="EMBL" id="KAK2627871.1"/>
    </source>
</evidence>
<comment type="caution">
    <text evidence="2">The sequence shown here is derived from an EMBL/GenBank/DDBJ whole genome shotgun (WGS) entry which is preliminary data.</text>
</comment>
<feature type="signal peptide" evidence="1">
    <location>
        <begin position="1"/>
        <end position="20"/>
    </location>
</feature>
<reference evidence="2" key="1">
    <citation type="submission" date="2023-06" db="EMBL/GenBank/DDBJ databases">
        <title>Draft genome of Marssonina rosae.</title>
        <authorList>
            <person name="Cheng Q."/>
        </authorList>
    </citation>
    <scope>NUCLEOTIDE SEQUENCE</scope>
    <source>
        <strain evidence="2">R4</strain>
    </source>
</reference>
<accession>A0AAD9WG18</accession>
<evidence type="ECO:0008006" key="4">
    <source>
        <dbReference type="Google" id="ProtNLM"/>
    </source>
</evidence>
<dbReference type="EMBL" id="JAUBYV010000003">
    <property type="protein sequence ID" value="KAK2627871.1"/>
    <property type="molecule type" value="Genomic_DNA"/>
</dbReference>
<keyword evidence="3" id="KW-1185">Reference proteome</keyword>
<keyword evidence="1" id="KW-0732">Signal</keyword>
<evidence type="ECO:0000256" key="1">
    <source>
        <dbReference type="SAM" id="SignalP"/>
    </source>
</evidence>
<organism evidence="2 3">
    <name type="scientific">Diplocarpon rosae</name>
    <dbReference type="NCBI Taxonomy" id="946125"/>
    <lineage>
        <taxon>Eukaryota</taxon>
        <taxon>Fungi</taxon>
        <taxon>Dikarya</taxon>
        <taxon>Ascomycota</taxon>
        <taxon>Pezizomycotina</taxon>
        <taxon>Leotiomycetes</taxon>
        <taxon>Helotiales</taxon>
        <taxon>Drepanopezizaceae</taxon>
        <taxon>Diplocarpon</taxon>
    </lineage>
</organism>
<sequence>MKTVTLATIIISSLIQFGAATNYKVSCERATFGGVPDDGTALQTATNVCVTGLSCTKVGSVGTLTGSPSFKFTCISCESGLGTKTVHGCTNLPQQP</sequence>
<proteinExistence type="predicted"/>
<gene>
    <name evidence="2" type="ORF">QTJ16_002517</name>
</gene>
<protein>
    <recommendedName>
        <fullName evidence="4">Secreted protein</fullName>
    </recommendedName>
</protein>
<feature type="chain" id="PRO_5041944505" description="Secreted protein" evidence="1">
    <location>
        <begin position="21"/>
        <end position="96"/>
    </location>
</feature>